<name>A0ABR4JRI9_9EURO</name>
<gene>
    <name evidence="2" type="ORF">BJY01DRAFT_8486</name>
</gene>
<evidence type="ECO:0000256" key="1">
    <source>
        <dbReference type="SAM" id="MobiDB-lite"/>
    </source>
</evidence>
<evidence type="ECO:0000313" key="3">
    <source>
        <dbReference type="Proteomes" id="UP001610446"/>
    </source>
</evidence>
<feature type="compositionally biased region" description="Basic and acidic residues" evidence="1">
    <location>
        <begin position="33"/>
        <end position="49"/>
    </location>
</feature>
<accession>A0ABR4JRI9</accession>
<protein>
    <submittedName>
        <fullName evidence="2">Uncharacterized protein</fullName>
    </submittedName>
</protein>
<proteinExistence type="predicted"/>
<evidence type="ECO:0000313" key="2">
    <source>
        <dbReference type="EMBL" id="KAL2841573.1"/>
    </source>
</evidence>
<comment type="caution">
    <text evidence="2">The sequence shown here is derived from an EMBL/GenBank/DDBJ whole genome shotgun (WGS) entry which is preliminary data.</text>
</comment>
<keyword evidence="3" id="KW-1185">Reference proteome</keyword>
<dbReference type="EMBL" id="JBFXLU010000108">
    <property type="protein sequence ID" value="KAL2841573.1"/>
    <property type="molecule type" value="Genomic_DNA"/>
</dbReference>
<feature type="region of interest" description="Disordered" evidence="1">
    <location>
        <begin position="29"/>
        <end position="49"/>
    </location>
</feature>
<dbReference type="Proteomes" id="UP001610446">
    <property type="component" value="Unassembled WGS sequence"/>
</dbReference>
<reference evidence="2 3" key="1">
    <citation type="submission" date="2024-07" db="EMBL/GenBank/DDBJ databases">
        <title>Section-level genome sequencing and comparative genomics of Aspergillus sections Usti and Cavernicolus.</title>
        <authorList>
            <consortium name="Lawrence Berkeley National Laboratory"/>
            <person name="Nybo J.L."/>
            <person name="Vesth T.C."/>
            <person name="Theobald S."/>
            <person name="Frisvad J.C."/>
            <person name="Larsen T.O."/>
            <person name="Kjaerboelling I."/>
            <person name="Rothschild-Mancinelli K."/>
            <person name="Lyhne E.K."/>
            <person name="Kogle M.E."/>
            <person name="Barry K."/>
            <person name="Clum A."/>
            <person name="Na H."/>
            <person name="Ledsgaard L."/>
            <person name="Lin J."/>
            <person name="Lipzen A."/>
            <person name="Kuo A."/>
            <person name="Riley R."/>
            <person name="Mondo S."/>
            <person name="Labutti K."/>
            <person name="Haridas S."/>
            <person name="Pangalinan J."/>
            <person name="Salamov A.A."/>
            <person name="Simmons B.A."/>
            <person name="Magnuson J.K."/>
            <person name="Chen J."/>
            <person name="Drula E."/>
            <person name="Henrissat B."/>
            <person name="Wiebenga A."/>
            <person name="Lubbers R.J."/>
            <person name="Gomes A.C."/>
            <person name="Makela M.R."/>
            <person name="Stajich J."/>
            <person name="Grigoriev I.V."/>
            <person name="Mortensen U.H."/>
            <person name="De Vries R.P."/>
            <person name="Baker S.E."/>
            <person name="Andersen M.R."/>
        </authorList>
    </citation>
    <scope>NUCLEOTIDE SEQUENCE [LARGE SCALE GENOMIC DNA]</scope>
    <source>
        <strain evidence="2 3">CBS 123904</strain>
    </source>
</reference>
<organism evidence="2 3">
    <name type="scientific">Aspergillus pseudoustus</name>
    <dbReference type="NCBI Taxonomy" id="1810923"/>
    <lineage>
        <taxon>Eukaryota</taxon>
        <taxon>Fungi</taxon>
        <taxon>Dikarya</taxon>
        <taxon>Ascomycota</taxon>
        <taxon>Pezizomycotina</taxon>
        <taxon>Eurotiomycetes</taxon>
        <taxon>Eurotiomycetidae</taxon>
        <taxon>Eurotiales</taxon>
        <taxon>Aspergillaceae</taxon>
        <taxon>Aspergillus</taxon>
        <taxon>Aspergillus subgen. Nidulantes</taxon>
    </lineage>
</organism>
<sequence>MMTHPLPYGHSRTAAGISRIHSSKQLGFSIQQKTHDQSPGKSHEIHSSSEKTRFFPSVDSRLLDMCLGLSAVSWSLASSSWLIPASNIENLNGNPDSYNFLKWRASRALALVEALLRVETLLSNSYKPPPPSSSHLMSSFPPELGQCNECRAYPIASKH</sequence>